<sequence length="146" mass="16517">MEATGMHRVCNYTIAMTFSNEETTRDRGERESNSQVRSQTNSFSSSSLIIIIMPTNQRGIKSSPRCLAYSQMNSDNQVVGAFSVIPNSYSRYLAQLPCWGKRRAITDDGKQNPHDNGRIMLTSLADATRRWSTRLFAKDTSYRVHA</sequence>
<evidence type="ECO:0000256" key="1">
    <source>
        <dbReference type="SAM" id="MobiDB-lite"/>
    </source>
</evidence>
<evidence type="ECO:0000313" key="3">
    <source>
        <dbReference type="Proteomes" id="UP000838756"/>
    </source>
</evidence>
<reference evidence="2" key="1">
    <citation type="submission" date="2022-03" db="EMBL/GenBank/DDBJ databases">
        <authorList>
            <person name="Lindestad O."/>
        </authorList>
    </citation>
    <scope>NUCLEOTIDE SEQUENCE</scope>
</reference>
<name>A0A8S4QVS2_9NEOP</name>
<feature type="region of interest" description="Disordered" evidence="1">
    <location>
        <begin position="20"/>
        <end position="40"/>
    </location>
</feature>
<protein>
    <submittedName>
        <fullName evidence="2">Jg5652 protein</fullName>
    </submittedName>
</protein>
<organism evidence="2 3">
    <name type="scientific">Pararge aegeria aegeria</name>
    <dbReference type="NCBI Taxonomy" id="348720"/>
    <lineage>
        <taxon>Eukaryota</taxon>
        <taxon>Metazoa</taxon>
        <taxon>Ecdysozoa</taxon>
        <taxon>Arthropoda</taxon>
        <taxon>Hexapoda</taxon>
        <taxon>Insecta</taxon>
        <taxon>Pterygota</taxon>
        <taxon>Neoptera</taxon>
        <taxon>Endopterygota</taxon>
        <taxon>Lepidoptera</taxon>
        <taxon>Glossata</taxon>
        <taxon>Ditrysia</taxon>
        <taxon>Papilionoidea</taxon>
        <taxon>Nymphalidae</taxon>
        <taxon>Satyrinae</taxon>
        <taxon>Satyrini</taxon>
        <taxon>Parargina</taxon>
        <taxon>Pararge</taxon>
    </lineage>
</organism>
<proteinExistence type="predicted"/>
<feature type="compositionally biased region" description="Basic and acidic residues" evidence="1">
    <location>
        <begin position="22"/>
        <end position="32"/>
    </location>
</feature>
<keyword evidence="3" id="KW-1185">Reference proteome</keyword>
<gene>
    <name evidence="2" type="primary">jg5652</name>
    <name evidence="2" type="ORF">PAEG_LOCUS5257</name>
</gene>
<dbReference type="EMBL" id="CAKXAJ010017978">
    <property type="protein sequence ID" value="CAH2217343.1"/>
    <property type="molecule type" value="Genomic_DNA"/>
</dbReference>
<evidence type="ECO:0000313" key="2">
    <source>
        <dbReference type="EMBL" id="CAH2217343.1"/>
    </source>
</evidence>
<dbReference type="Proteomes" id="UP000838756">
    <property type="component" value="Unassembled WGS sequence"/>
</dbReference>
<accession>A0A8S4QVS2</accession>
<comment type="caution">
    <text evidence="2">The sequence shown here is derived from an EMBL/GenBank/DDBJ whole genome shotgun (WGS) entry which is preliminary data.</text>
</comment>
<dbReference type="AlphaFoldDB" id="A0A8S4QVS2"/>